<keyword evidence="1" id="KW-0472">Membrane</keyword>
<gene>
    <name evidence="2" type="ORF">ABT211_42955</name>
</gene>
<dbReference type="EMBL" id="JBEOZM010000039">
    <property type="protein sequence ID" value="MER6273968.1"/>
    <property type="molecule type" value="Genomic_DNA"/>
</dbReference>
<dbReference type="Proteomes" id="UP001490365">
    <property type="component" value="Unassembled WGS sequence"/>
</dbReference>
<evidence type="ECO:0000313" key="2">
    <source>
        <dbReference type="EMBL" id="MER6273968.1"/>
    </source>
</evidence>
<name>A0ABV1TVA3_9ACTN</name>
<evidence type="ECO:0000313" key="3">
    <source>
        <dbReference type="Proteomes" id="UP001490365"/>
    </source>
</evidence>
<keyword evidence="1" id="KW-0812">Transmembrane</keyword>
<accession>A0ABV1TVA3</accession>
<feature type="transmembrane region" description="Helical" evidence="1">
    <location>
        <begin position="21"/>
        <end position="39"/>
    </location>
</feature>
<protein>
    <submittedName>
        <fullName evidence="2">Uncharacterized protein</fullName>
    </submittedName>
</protein>
<evidence type="ECO:0000256" key="1">
    <source>
        <dbReference type="SAM" id="Phobius"/>
    </source>
</evidence>
<keyword evidence="1" id="KW-1133">Transmembrane helix</keyword>
<proteinExistence type="predicted"/>
<comment type="caution">
    <text evidence="2">The sequence shown here is derived from an EMBL/GenBank/DDBJ whole genome shotgun (WGS) entry which is preliminary data.</text>
</comment>
<reference evidence="2 3" key="1">
    <citation type="submission" date="2024-06" db="EMBL/GenBank/DDBJ databases">
        <title>The Natural Products Discovery Center: Release of the First 8490 Sequenced Strains for Exploring Actinobacteria Biosynthetic Diversity.</title>
        <authorList>
            <person name="Kalkreuter E."/>
            <person name="Kautsar S.A."/>
            <person name="Yang D."/>
            <person name="Bader C.D."/>
            <person name="Teijaro C.N."/>
            <person name="Fluegel L."/>
            <person name="Davis C.M."/>
            <person name="Simpson J.R."/>
            <person name="Lauterbach L."/>
            <person name="Steele A.D."/>
            <person name="Gui C."/>
            <person name="Meng S."/>
            <person name="Li G."/>
            <person name="Viehrig K."/>
            <person name="Ye F."/>
            <person name="Su P."/>
            <person name="Kiefer A.F."/>
            <person name="Nichols A."/>
            <person name="Cepeda A.J."/>
            <person name="Yan W."/>
            <person name="Fan B."/>
            <person name="Jiang Y."/>
            <person name="Adhikari A."/>
            <person name="Zheng C.-J."/>
            <person name="Schuster L."/>
            <person name="Cowan T.M."/>
            <person name="Smanski M.J."/>
            <person name="Chevrette M.G."/>
            <person name="De Carvalho L.P.S."/>
            <person name="Shen B."/>
        </authorList>
    </citation>
    <scope>NUCLEOTIDE SEQUENCE [LARGE SCALE GENOMIC DNA]</scope>
    <source>
        <strain evidence="2 3">NPDC001694</strain>
    </source>
</reference>
<sequence length="95" mass="10922">MTSRLQWVQGRGEHAVVARGRTYAAEVLVKFLVLAGLLYMPVLLFHWGQWIPFAAAGVYLFWELRRVSSALGELADLWNEQHRQRQEPVRSDTLG</sequence>
<organism evidence="2 3">
    <name type="scientific">Streptomyces sp. 900105755</name>
    <dbReference type="NCBI Taxonomy" id="3154389"/>
    <lineage>
        <taxon>Bacteria</taxon>
        <taxon>Bacillati</taxon>
        <taxon>Actinomycetota</taxon>
        <taxon>Actinomycetes</taxon>
        <taxon>Kitasatosporales</taxon>
        <taxon>Streptomycetaceae</taxon>
        <taxon>Streptomyces</taxon>
    </lineage>
</organism>
<keyword evidence="3" id="KW-1185">Reference proteome</keyword>
<dbReference type="RefSeq" id="WP_351962202.1">
    <property type="nucleotide sequence ID" value="NZ_JBEOZM010000039.1"/>
</dbReference>